<keyword evidence="2 4" id="KW-0378">Hydrolase</keyword>
<dbReference type="Gene3D" id="3.40.710.10">
    <property type="entry name" value="DD-peptidase/beta-lactamase superfamily"/>
    <property type="match status" value="1"/>
</dbReference>
<dbReference type="InterPro" id="IPR012338">
    <property type="entry name" value="Beta-lactam/transpept-like"/>
</dbReference>
<comment type="caution">
    <text evidence="4">The sequence shown here is derived from an EMBL/GenBank/DDBJ whole genome shotgun (WGS) entry which is preliminary data.</text>
</comment>
<feature type="signal peptide" evidence="3">
    <location>
        <begin position="1"/>
        <end position="25"/>
    </location>
</feature>
<reference evidence="4 5" key="1">
    <citation type="submission" date="2019-12" db="EMBL/GenBank/DDBJ databases">
        <title>Microbes associate with the intestines of laboratory mice.</title>
        <authorList>
            <person name="Navarre W."/>
            <person name="Wong E."/>
        </authorList>
    </citation>
    <scope>NUCLEOTIDE SEQUENCE [LARGE SCALE GENOMIC DNA]</scope>
    <source>
        <strain evidence="4 5">NM82_D38</strain>
    </source>
</reference>
<comment type="similarity">
    <text evidence="1">Belongs to the peptidase S13 family.</text>
</comment>
<dbReference type="EMBL" id="WSRP01000006">
    <property type="protein sequence ID" value="MVX56155.1"/>
    <property type="molecule type" value="Genomic_DNA"/>
</dbReference>
<protein>
    <submittedName>
        <fullName evidence="4">D-alanyl-D-alanine carboxypeptidase/D-alanyl-D-alanine-endopeptidase</fullName>
        <ecNumber evidence="4">3.4.16.4</ecNumber>
    </submittedName>
</protein>
<dbReference type="Pfam" id="PF02113">
    <property type="entry name" value="Peptidase_S13"/>
    <property type="match status" value="1"/>
</dbReference>
<evidence type="ECO:0000313" key="4">
    <source>
        <dbReference type="EMBL" id="MVX56155.1"/>
    </source>
</evidence>
<dbReference type="InterPro" id="IPR000667">
    <property type="entry name" value="Peptidase_S13"/>
</dbReference>
<dbReference type="GO" id="GO:0000270">
    <property type="term" value="P:peptidoglycan metabolic process"/>
    <property type="evidence" value="ECO:0007669"/>
    <property type="project" value="TreeGrafter"/>
</dbReference>
<evidence type="ECO:0000313" key="5">
    <source>
        <dbReference type="Proteomes" id="UP000472580"/>
    </source>
</evidence>
<dbReference type="PANTHER" id="PTHR30023:SF0">
    <property type="entry name" value="PENICILLIN-SENSITIVE CARBOXYPEPTIDASE A"/>
    <property type="match status" value="1"/>
</dbReference>
<feature type="chain" id="PRO_5026854017" evidence="3">
    <location>
        <begin position="26"/>
        <end position="477"/>
    </location>
</feature>
<dbReference type="Gene3D" id="3.50.80.20">
    <property type="entry name" value="D-Ala-D-Ala carboxypeptidase C, peptidase S13"/>
    <property type="match status" value="1"/>
</dbReference>
<keyword evidence="5" id="KW-1185">Reference proteome</keyword>
<dbReference type="EC" id="3.4.16.4" evidence="4"/>
<dbReference type="GO" id="GO:0009002">
    <property type="term" value="F:serine-type D-Ala-D-Ala carboxypeptidase activity"/>
    <property type="evidence" value="ECO:0007669"/>
    <property type="project" value="UniProtKB-EC"/>
</dbReference>
<dbReference type="NCBIfam" id="TIGR00666">
    <property type="entry name" value="PBP4"/>
    <property type="match status" value="1"/>
</dbReference>
<dbReference type="RefSeq" id="WP_160334587.1">
    <property type="nucleotide sequence ID" value="NZ_WSRP01000006.1"/>
</dbReference>
<evidence type="ECO:0000256" key="3">
    <source>
        <dbReference type="SAM" id="SignalP"/>
    </source>
</evidence>
<accession>A0A6L6YEN6</accession>
<dbReference type="AlphaFoldDB" id="A0A6L6YEN6"/>
<dbReference type="SUPFAM" id="SSF56601">
    <property type="entry name" value="beta-lactamase/transpeptidase-like"/>
    <property type="match status" value="1"/>
</dbReference>
<keyword evidence="3" id="KW-0732">Signal</keyword>
<dbReference type="GO" id="GO:0006508">
    <property type="term" value="P:proteolysis"/>
    <property type="evidence" value="ECO:0007669"/>
    <property type="project" value="InterPro"/>
</dbReference>
<sequence length="477" mass="51530">MKSYLSLLRKAALISILSALSVSYAAEKAAPIPAPIKKAMTKYKVPTADFSMAVIPLSAKEKPVFINASVPRMPASVEKIVTSAAALELLGPAKVWHTRMVSQTEPNSAGVLKGDIYLIGSGNPELSLSDFRDMIEGLRSRGIQSIEGNIIVDRSRFDIPPHDPFAFDGEGNRPYNTGADALLVNSRALFMQIRPDRKEGVAYLYSVPHLNGLALPKTIPLSKEACSAWRKQIKPDFSNPLAPKFLGSFPASCGNKDFFYTSLGADEYLTLLFSEFWKKAGGSWKGKLVSGKASSSLKDMNILSSTSSEPLAKIIYDMNKHSLNPAARQLFLELGKTEAGEPKTLAQSRKTIKAWALENKLPADELSLDNGSGLSRKSRISAGALASVLAHMWNTPRMPEYMSSMPISGVDGTMRKRHAADGYAHIKTGYISGARSVAGYVQAKDGKRYAVAAIVNGPSALGSVPVLDAVISWVHSR</sequence>
<keyword evidence="4" id="KW-0645">Protease</keyword>
<dbReference type="Proteomes" id="UP000472580">
    <property type="component" value="Unassembled WGS sequence"/>
</dbReference>
<gene>
    <name evidence="4" type="primary">dacB</name>
    <name evidence="4" type="ORF">E5987_02900</name>
</gene>
<evidence type="ECO:0000256" key="2">
    <source>
        <dbReference type="ARBA" id="ARBA00022801"/>
    </source>
</evidence>
<keyword evidence="4" id="KW-0121">Carboxypeptidase</keyword>
<dbReference type="PRINTS" id="PR00922">
    <property type="entry name" value="DADACBPTASE3"/>
</dbReference>
<organism evidence="4 5">
    <name type="scientific">Parasutterella muris</name>
    <dbReference type="NCBI Taxonomy" id="2565572"/>
    <lineage>
        <taxon>Bacteria</taxon>
        <taxon>Pseudomonadati</taxon>
        <taxon>Pseudomonadota</taxon>
        <taxon>Betaproteobacteria</taxon>
        <taxon>Burkholderiales</taxon>
        <taxon>Sutterellaceae</taxon>
        <taxon>Parasutterella</taxon>
    </lineage>
</organism>
<proteinExistence type="inferred from homology"/>
<dbReference type="OrthoDB" id="9802627at2"/>
<name>A0A6L6YEN6_9BURK</name>
<dbReference type="PANTHER" id="PTHR30023">
    <property type="entry name" value="D-ALANYL-D-ALANINE CARBOXYPEPTIDASE"/>
    <property type="match status" value="1"/>
</dbReference>
<evidence type="ECO:0000256" key="1">
    <source>
        <dbReference type="ARBA" id="ARBA00006096"/>
    </source>
</evidence>